<keyword evidence="2" id="KW-1185">Reference proteome</keyword>
<evidence type="ECO:0000313" key="2">
    <source>
        <dbReference type="Proteomes" id="UP001607303"/>
    </source>
</evidence>
<reference evidence="1 2" key="1">
    <citation type="journal article" date="2024" name="Ann. Entomol. Soc. Am.">
        <title>Genomic analyses of the southern and eastern yellowjacket wasps (Hymenoptera: Vespidae) reveal evolutionary signatures of social life.</title>
        <authorList>
            <person name="Catto M.A."/>
            <person name="Caine P.B."/>
            <person name="Orr S.E."/>
            <person name="Hunt B.G."/>
            <person name="Goodisman M.A.D."/>
        </authorList>
    </citation>
    <scope>NUCLEOTIDE SEQUENCE [LARGE SCALE GENOMIC DNA]</scope>
    <source>
        <strain evidence="1">232</strain>
        <tissue evidence="1">Head and thorax</tissue>
    </source>
</reference>
<name>A0ABD2CWG9_VESMC</name>
<dbReference type="AlphaFoldDB" id="A0ABD2CWG9"/>
<sequence length="91" mass="10154">MSYEDVLCQIRRKLRILNKLEKKPWSTLKMRRDAALVLLIRRISLIAPLCKEKQAASATAAAAGARSTCNGRASHFGKFGERIACYSSIET</sequence>
<dbReference type="EMBL" id="JAYRBN010000028">
    <property type="protein sequence ID" value="KAL2749074.1"/>
    <property type="molecule type" value="Genomic_DNA"/>
</dbReference>
<evidence type="ECO:0000313" key="1">
    <source>
        <dbReference type="EMBL" id="KAL2749074.1"/>
    </source>
</evidence>
<accession>A0ABD2CWG9</accession>
<dbReference type="Proteomes" id="UP001607303">
    <property type="component" value="Unassembled WGS sequence"/>
</dbReference>
<gene>
    <name evidence="1" type="ORF">V1477_002684</name>
</gene>
<protein>
    <submittedName>
        <fullName evidence="1">Uncharacterized protein</fullName>
    </submittedName>
</protein>
<organism evidence="1 2">
    <name type="scientific">Vespula maculifrons</name>
    <name type="common">Eastern yellow jacket</name>
    <name type="synonym">Wasp</name>
    <dbReference type="NCBI Taxonomy" id="7453"/>
    <lineage>
        <taxon>Eukaryota</taxon>
        <taxon>Metazoa</taxon>
        <taxon>Ecdysozoa</taxon>
        <taxon>Arthropoda</taxon>
        <taxon>Hexapoda</taxon>
        <taxon>Insecta</taxon>
        <taxon>Pterygota</taxon>
        <taxon>Neoptera</taxon>
        <taxon>Endopterygota</taxon>
        <taxon>Hymenoptera</taxon>
        <taxon>Apocrita</taxon>
        <taxon>Aculeata</taxon>
        <taxon>Vespoidea</taxon>
        <taxon>Vespidae</taxon>
        <taxon>Vespinae</taxon>
        <taxon>Vespula</taxon>
    </lineage>
</organism>
<proteinExistence type="predicted"/>
<comment type="caution">
    <text evidence="1">The sequence shown here is derived from an EMBL/GenBank/DDBJ whole genome shotgun (WGS) entry which is preliminary data.</text>
</comment>